<dbReference type="InterPro" id="IPR000639">
    <property type="entry name" value="Epox_hydrolase-like"/>
</dbReference>
<dbReference type="Proteomes" id="UP001163203">
    <property type="component" value="Chromosome"/>
</dbReference>
<organism evidence="5 6">
    <name type="scientific">Amycolatopsis cynarae</name>
    <dbReference type="NCBI Taxonomy" id="2995223"/>
    <lineage>
        <taxon>Bacteria</taxon>
        <taxon>Bacillati</taxon>
        <taxon>Actinomycetota</taxon>
        <taxon>Actinomycetes</taxon>
        <taxon>Pseudonocardiales</taxon>
        <taxon>Pseudonocardiaceae</taxon>
        <taxon>Amycolatopsis</taxon>
    </lineage>
</organism>
<accession>A0ABY7B8U7</accession>
<evidence type="ECO:0000259" key="4">
    <source>
        <dbReference type="Pfam" id="PF06441"/>
    </source>
</evidence>
<dbReference type="PANTHER" id="PTHR21661">
    <property type="entry name" value="EPOXIDE HYDROLASE 1-RELATED"/>
    <property type="match status" value="1"/>
</dbReference>
<dbReference type="Gene3D" id="3.40.50.1820">
    <property type="entry name" value="alpha/beta hydrolase"/>
    <property type="match status" value="1"/>
</dbReference>
<dbReference type="PRINTS" id="PR00412">
    <property type="entry name" value="EPOXHYDRLASE"/>
</dbReference>
<dbReference type="GO" id="GO:0016787">
    <property type="term" value="F:hydrolase activity"/>
    <property type="evidence" value="ECO:0007669"/>
    <property type="project" value="UniProtKB-KW"/>
</dbReference>
<evidence type="ECO:0000313" key="5">
    <source>
        <dbReference type="EMBL" id="WAL68771.1"/>
    </source>
</evidence>
<dbReference type="PIRSF" id="PIRSF001112">
    <property type="entry name" value="Epoxide_hydrolase"/>
    <property type="match status" value="1"/>
</dbReference>
<evidence type="ECO:0000256" key="3">
    <source>
        <dbReference type="ARBA" id="ARBA00022801"/>
    </source>
</evidence>
<dbReference type="Pfam" id="PF06441">
    <property type="entry name" value="EHN"/>
    <property type="match status" value="1"/>
</dbReference>
<sequence>MTTDYTENQAETEIRPFHLHISDEAIQDLKERLARARMPEKEVVDDWSQGIPLEETTRLRQIWAEKYDWRTVESELNDRGQWITRIDGVGIHFLHVHSPRPDARPLLITHGWPGSVVEALDVVDGLSNPPADQPAFHLVIPSLPGYGFSGKPTEPGWNLERIADAWAELMSRLGYQRFLAQGGDWGAQITTTLALRHPERVAMMHTTVPWAPRPDGFPDSELTGLERDWIAQREKFVAKGTGYALEQATKPQTLGYGLTDSPVGQLAWIAEKYYEFTDNEGGLESAVPLHRLLDTVSVYWFTATATSSARLYWESHGRMDMTTPVTVPAGVSVFPHDLMKLPRAWTAARFVDLRHWNALPRGGHFAMLEVPDLFIAELRACFAGAPR</sequence>
<name>A0ABY7B8U7_9PSEU</name>
<protein>
    <submittedName>
        <fullName evidence="5">Epoxide hydrolase</fullName>
    </submittedName>
</protein>
<feature type="domain" description="Epoxide hydrolase N-terminal" evidence="4">
    <location>
        <begin position="14"/>
        <end position="118"/>
    </location>
</feature>
<keyword evidence="3 5" id="KW-0378">Hydrolase</keyword>
<keyword evidence="6" id="KW-1185">Reference proteome</keyword>
<dbReference type="InterPro" id="IPR010497">
    <property type="entry name" value="Epoxide_hydro_N"/>
</dbReference>
<dbReference type="SUPFAM" id="SSF53474">
    <property type="entry name" value="alpha/beta-Hydrolases"/>
    <property type="match status" value="1"/>
</dbReference>
<reference evidence="5" key="1">
    <citation type="submission" date="2022-11" db="EMBL/GenBank/DDBJ databases">
        <authorList>
            <person name="Mo P."/>
        </authorList>
    </citation>
    <scope>NUCLEOTIDE SEQUENCE</scope>
    <source>
        <strain evidence="5">HUAS 11-8</strain>
    </source>
</reference>
<evidence type="ECO:0000256" key="2">
    <source>
        <dbReference type="ARBA" id="ARBA00022797"/>
    </source>
</evidence>
<evidence type="ECO:0000256" key="1">
    <source>
        <dbReference type="ARBA" id="ARBA00010088"/>
    </source>
</evidence>
<dbReference type="InterPro" id="IPR029058">
    <property type="entry name" value="AB_hydrolase_fold"/>
</dbReference>
<keyword evidence="2" id="KW-0058">Aromatic hydrocarbons catabolism</keyword>
<dbReference type="EMBL" id="CP113836">
    <property type="protein sequence ID" value="WAL68771.1"/>
    <property type="molecule type" value="Genomic_DNA"/>
</dbReference>
<dbReference type="RefSeq" id="WP_268758864.1">
    <property type="nucleotide sequence ID" value="NZ_CP113836.1"/>
</dbReference>
<proteinExistence type="inferred from homology"/>
<evidence type="ECO:0000313" key="6">
    <source>
        <dbReference type="Proteomes" id="UP001163203"/>
    </source>
</evidence>
<dbReference type="PANTHER" id="PTHR21661:SF35">
    <property type="entry name" value="EPOXIDE HYDROLASE"/>
    <property type="match status" value="1"/>
</dbReference>
<gene>
    <name evidence="5" type="ORF">ORV05_13695</name>
</gene>
<dbReference type="InterPro" id="IPR016292">
    <property type="entry name" value="Epoxide_hydrolase"/>
</dbReference>
<comment type="similarity">
    <text evidence="1">Belongs to the peptidase S33 family.</text>
</comment>